<accession>A0ABR3QDW1</accession>
<dbReference type="RefSeq" id="XP_069212843.1">
    <property type="nucleotide sequence ID" value="XM_069349299.1"/>
</dbReference>
<evidence type="ECO:0000256" key="3">
    <source>
        <dbReference type="ARBA" id="ARBA00023125"/>
    </source>
</evidence>
<dbReference type="InterPro" id="IPR052207">
    <property type="entry name" value="Max-like/E-box_TFs"/>
</dbReference>
<keyword evidence="2" id="KW-0805">Transcription regulation</keyword>
<organism evidence="9 10">
    <name type="scientific">Vanrija albida</name>
    <dbReference type="NCBI Taxonomy" id="181172"/>
    <lineage>
        <taxon>Eukaryota</taxon>
        <taxon>Fungi</taxon>
        <taxon>Dikarya</taxon>
        <taxon>Basidiomycota</taxon>
        <taxon>Agaricomycotina</taxon>
        <taxon>Tremellomycetes</taxon>
        <taxon>Trichosporonales</taxon>
        <taxon>Trichosporonaceae</taxon>
        <taxon>Vanrija</taxon>
    </lineage>
</organism>
<dbReference type="InterPro" id="IPR011598">
    <property type="entry name" value="bHLH_dom"/>
</dbReference>
<comment type="subcellular location">
    <subcellularLocation>
        <location evidence="1">Nucleus</location>
    </subcellularLocation>
</comment>
<evidence type="ECO:0000256" key="7">
    <source>
        <dbReference type="SAM" id="MobiDB-lite"/>
    </source>
</evidence>
<feature type="region of interest" description="Disordered" evidence="7">
    <location>
        <begin position="230"/>
        <end position="249"/>
    </location>
</feature>
<feature type="coiled-coil region" evidence="6">
    <location>
        <begin position="321"/>
        <end position="348"/>
    </location>
</feature>
<dbReference type="Pfam" id="PF00010">
    <property type="entry name" value="HLH"/>
    <property type="match status" value="1"/>
</dbReference>
<comment type="caution">
    <text evidence="9">The sequence shown here is derived from an EMBL/GenBank/DDBJ whole genome shotgun (WGS) entry which is preliminary data.</text>
</comment>
<keyword evidence="6" id="KW-0175">Coiled coil</keyword>
<keyword evidence="3" id="KW-0238">DNA-binding</keyword>
<evidence type="ECO:0000256" key="5">
    <source>
        <dbReference type="ARBA" id="ARBA00023242"/>
    </source>
</evidence>
<protein>
    <recommendedName>
        <fullName evidence="8">BHLH domain-containing protein</fullName>
    </recommendedName>
</protein>
<gene>
    <name evidence="9" type="ORF">Q8F55_000648</name>
</gene>
<dbReference type="PROSITE" id="PS50888">
    <property type="entry name" value="BHLH"/>
    <property type="match status" value="1"/>
</dbReference>
<keyword evidence="4" id="KW-0804">Transcription</keyword>
<evidence type="ECO:0000259" key="8">
    <source>
        <dbReference type="PROSITE" id="PS50888"/>
    </source>
</evidence>
<evidence type="ECO:0000313" key="9">
    <source>
        <dbReference type="EMBL" id="KAL1412899.1"/>
    </source>
</evidence>
<dbReference type="GeneID" id="95981691"/>
<feature type="region of interest" description="Disordered" evidence="7">
    <location>
        <begin position="1"/>
        <end position="20"/>
    </location>
</feature>
<dbReference type="SMART" id="SM00353">
    <property type="entry name" value="HLH"/>
    <property type="match status" value="1"/>
</dbReference>
<sequence>MDSNYAAAKMENTEPVSTSHNHMPTHIAPQAFGAPSFVASAPFNPYMVPVSNPLVQSTSPPQTAPRVFNPTTYQAMPMTGLAFSNPALPPTPDAAMPSYSSPMTGFSTQTQLPQLGFSPNTTMSPQLISPHSAFGSQLSDLSPSTNSSWAYSPAFFTSSTPSQAAPLPQTTPPTGAGMGFVNGYPYPTAAVRPALRVIARKSPRGIGADSPHSPRRPEDEDEEELVDIDEAQQRGGGSLGFTPSVTEANERIAIPPRREEVRNARIESEQRRRNELREGFERLRDVLPPSNQRVSKALLLDRGVAHIQSLDAANRYLSVELEGAKKEADDLRRMNHQLAQTLAQHAQRTSTATPVQ</sequence>
<reference evidence="9 10" key="1">
    <citation type="submission" date="2023-08" db="EMBL/GenBank/DDBJ databases">
        <title>Annotated Genome Sequence of Vanrija albida AlHP1.</title>
        <authorList>
            <person name="Herzog R."/>
        </authorList>
    </citation>
    <scope>NUCLEOTIDE SEQUENCE [LARGE SCALE GENOMIC DNA]</scope>
    <source>
        <strain evidence="9 10">AlHP1</strain>
    </source>
</reference>
<dbReference type="InterPro" id="IPR036638">
    <property type="entry name" value="HLH_DNA-bd_sf"/>
</dbReference>
<feature type="region of interest" description="Disordered" evidence="7">
    <location>
        <begin position="201"/>
        <end position="225"/>
    </location>
</feature>
<name>A0ABR3QDW1_9TREE</name>
<evidence type="ECO:0000256" key="2">
    <source>
        <dbReference type="ARBA" id="ARBA00023015"/>
    </source>
</evidence>
<evidence type="ECO:0000256" key="4">
    <source>
        <dbReference type="ARBA" id="ARBA00023163"/>
    </source>
</evidence>
<dbReference type="EMBL" id="JBBXJM010000001">
    <property type="protein sequence ID" value="KAL1412899.1"/>
    <property type="molecule type" value="Genomic_DNA"/>
</dbReference>
<dbReference type="Proteomes" id="UP001565368">
    <property type="component" value="Unassembled WGS sequence"/>
</dbReference>
<evidence type="ECO:0000256" key="6">
    <source>
        <dbReference type="SAM" id="Coils"/>
    </source>
</evidence>
<proteinExistence type="predicted"/>
<dbReference type="SUPFAM" id="SSF47459">
    <property type="entry name" value="HLH, helix-loop-helix DNA-binding domain"/>
    <property type="match status" value="1"/>
</dbReference>
<feature type="domain" description="BHLH" evidence="8">
    <location>
        <begin position="260"/>
        <end position="310"/>
    </location>
</feature>
<keyword evidence="10" id="KW-1185">Reference proteome</keyword>
<evidence type="ECO:0000256" key="1">
    <source>
        <dbReference type="ARBA" id="ARBA00004123"/>
    </source>
</evidence>
<dbReference type="PANTHER" id="PTHR15741:SF27">
    <property type="entry name" value="TRANSCRIPTION FACTOR AP-4"/>
    <property type="match status" value="1"/>
</dbReference>
<dbReference type="Gene3D" id="4.10.280.10">
    <property type="entry name" value="Helix-loop-helix DNA-binding domain"/>
    <property type="match status" value="1"/>
</dbReference>
<dbReference type="PANTHER" id="PTHR15741">
    <property type="entry name" value="BASIC HELIX-LOOP-HELIX ZIP TRANSCRIPTION FACTOR"/>
    <property type="match status" value="1"/>
</dbReference>
<keyword evidence="5" id="KW-0539">Nucleus</keyword>
<evidence type="ECO:0000313" key="10">
    <source>
        <dbReference type="Proteomes" id="UP001565368"/>
    </source>
</evidence>